<dbReference type="EMBL" id="AECV01000017">
    <property type="protein sequence ID" value="EFW29664.1"/>
    <property type="molecule type" value="Genomic_DNA"/>
</dbReference>
<evidence type="ECO:0000313" key="2">
    <source>
        <dbReference type="Proteomes" id="UP000004633"/>
    </source>
</evidence>
<keyword evidence="2" id="KW-1185">Reference proteome</keyword>
<reference evidence="1 2" key="1">
    <citation type="submission" date="2010-08" db="EMBL/GenBank/DDBJ databases">
        <authorList>
            <person name="Weinstock G."/>
            <person name="Sodergren E."/>
            <person name="Clifton S."/>
            <person name="Fulton L."/>
            <person name="Fulton B."/>
            <person name="Courtney L."/>
            <person name="Fronick C."/>
            <person name="Harrison M."/>
            <person name="Strong C."/>
            <person name="Farmer C."/>
            <person name="Delahaunty K."/>
            <person name="Markovic C."/>
            <person name="Hall O."/>
            <person name="Minx P."/>
            <person name="Tomlinson C."/>
            <person name="Mitreva M."/>
            <person name="Hou S."/>
            <person name="Chen J."/>
            <person name="Wollam A."/>
            <person name="Pepin K.H."/>
            <person name="Johnson M."/>
            <person name="Bhonagiri V."/>
            <person name="Zhang X."/>
            <person name="Suruliraj S."/>
            <person name="Warren W."/>
            <person name="Chinwalla A."/>
            <person name="Mardis E.R."/>
            <person name="Wilson R.K."/>
        </authorList>
    </citation>
    <scope>NUCLEOTIDE SEQUENCE [LARGE SCALE GENOMIC DNA]</scope>
    <source>
        <strain evidence="1 2">F0399</strain>
    </source>
</reference>
<dbReference type="AlphaFoldDB" id="E7N2A1"/>
<organism evidence="1 2">
    <name type="scientific">Selenomonas artemidis F0399</name>
    <dbReference type="NCBI Taxonomy" id="749551"/>
    <lineage>
        <taxon>Bacteria</taxon>
        <taxon>Bacillati</taxon>
        <taxon>Bacillota</taxon>
        <taxon>Negativicutes</taxon>
        <taxon>Selenomonadales</taxon>
        <taxon>Selenomonadaceae</taxon>
        <taxon>Selenomonas</taxon>
    </lineage>
</organism>
<evidence type="ECO:0000313" key="1">
    <source>
        <dbReference type="EMBL" id="EFW29664.1"/>
    </source>
</evidence>
<gene>
    <name evidence="1" type="ORF">HMPREF9555_01112</name>
</gene>
<sequence>MEKLLYKISCSSVHLTEYNIAHAGLKYNVSSVSTAKQMTSVAQIW</sequence>
<accession>E7N2A1</accession>
<protein>
    <submittedName>
        <fullName evidence="1">Uncharacterized protein</fullName>
    </submittedName>
</protein>
<comment type="caution">
    <text evidence="1">The sequence shown here is derived from an EMBL/GenBank/DDBJ whole genome shotgun (WGS) entry which is preliminary data.</text>
</comment>
<proteinExistence type="predicted"/>
<dbReference type="HOGENOM" id="CLU_3205142_0_0_9"/>
<name>E7N2A1_9FIRM</name>
<dbReference type="Proteomes" id="UP000004633">
    <property type="component" value="Unassembled WGS sequence"/>
</dbReference>